<dbReference type="RefSeq" id="WP_109942675.1">
    <property type="nucleotide sequence ID" value="NZ_QGGF01000621.1"/>
</dbReference>
<gene>
    <name evidence="2" type="ORF">DLJ46_00440</name>
</gene>
<protein>
    <submittedName>
        <fullName evidence="2">IS982 family transposase</fullName>
    </submittedName>
</protein>
<reference evidence="3" key="1">
    <citation type="submission" date="2018-05" db="EMBL/GenBank/DDBJ databases">
        <title>Micromonospora globispora sp. nov. and Micromonospora rugosa sp. nov., isolated from marine sediment.</title>
        <authorList>
            <person name="Carro L."/>
            <person name="Aysel V."/>
            <person name="Cetin D."/>
            <person name="Igual J.M."/>
            <person name="Klenk H.-P."/>
            <person name="Trujillo M.E."/>
            <person name="Sahin N."/>
        </authorList>
    </citation>
    <scope>NUCLEOTIDE SEQUENCE [LARGE SCALE GENOMIC DNA]</scope>
    <source>
        <strain evidence="3">S2904</strain>
    </source>
</reference>
<organism evidence="2 3">
    <name type="scientific">Micromonospora globispora</name>
    <dbReference type="NCBI Taxonomy" id="1450148"/>
    <lineage>
        <taxon>Bacteria</taxon>
        <taxon>Bacillati</taxon>
        <taxon>Actinomycetota</taxon>
        <taxon>Actinomycetes</taxon>
        <taxon>Micromonosporales</taxon>
        <taxon>Micromonosporaceae</taxon>
        <taxon>Micromonospora</taxon>
    </lineage>
</organism>
<dbReference type="GO" id="GO:0003677">
    <property type="term" value="F:DNA binding"/>
    <property type="evidence" value="ECO:0007669"/>
    <property type="project" value="InterPro"/>
</dbReference>
<accession>A0A317KPF1</accession>
<keyword evidence="3" id="KW-1185">Reference proteome</keyword>
<dbReference type="GO" id="GO:0006313">
    <property type="term" value="P:DNA transposition"/>
    <property type="evidence" value="ECO:0007669"/>
    <property type="project" value="InterPro"/>
</dbReference>
<dbReference type="InterPro" id="IPR002559">
    <property type="entry name" value="Transposase_11"/>
</dbReference>
<dbReference type="AlphaFoldDB" id="A0A317KPF1"/>
<evidence type="ECO:0000259" key="1">
    <source>
        <dbReference type="Pfam" id="PF01609"/>
    </source>
</evidence>
<proteinExistence type="predicted"/>
<name>A0A317KPF1_9ACTN</name>
<evidence type="ECO:0000313" key="3">
    <source>
        <dbReference type="Proteomes" id="UP000245683"/>
    </source>
</evidence>
<dbReference type="OrthoDB" id="4962032at2"/>
<dbReference type="Proteomes" id="UP000245683">
    <property type="component" value="Unassembled WGS sequence"/>
</dbReference>
<dbReference type="Pfam" id="PF01609">
    <property type="entry name" value="DDE_Tnp_1"/>
    <property type="match status" value="1"/>
</dbReference>
<dbReference type="EMBL" id="QGSV01000025">
    <property type="protein sequence ID" value="PWU53935.1"/>
    <property type="molecule type" value="Genomic_DNA"/>
</dbReference>
<feature type="domain" description="Transposase IS4-like" evidence="1">
    <location>
        <begin position="105"/>
        <end position="274"/>
    </location>
</feature>
<dbReference type="NCBIfam" id="NF033520">
    <property type="entry name" value="transpos_IS982"/>
    <property type="match status" value="1"/>
</dbReference>
<sequence>MTTDINTLLTALYVKIDDWLGRPARVGRPPKLSDAELLTLAVAQVLLGVRSEARWLRFVPRHLPGAFPYLPGQSGYNKRLRAALPLLKKAIRAVAADTDLWTDGVWLVDSTPVECARSRPTVKRSQLAGWAGYSYCASHSRWFWGLRLHLICTPAGLPITWALANPKLDERQVLTAVLEHDPGLLRDRPHLLIIADKGYVSAELDRWLDQRGVRLLRPSYRNRTPRPDEHLLKPIRQLIESVNHTLKGQLDLELHGGRSIEGVGARIAQRLLALTAAIWHNRATGQPVTRSLIAYDH</sequence>
<dbReference type="GO" id="GO:0004803">
    <property type="term" value="F:transposase activity"/>
    <property type="evidence" value="ECO:0007669"/>
    <property type="project" value="InterPro"/>
</dbReference>
<evidence type="ECO:0000313" key="2">
    <source>
        <dbReference type="EMBL" id="PWU53935.1"/>
    </source>
</evidence>
<comment type="caution">
    <text evidence="2">The sequence shown here is derived from an EMBL/GenBank/DDBJ whole genome shotgun (WGS) entry which is preliminary data.</text>
</comment>